<reference evidence="12" key="1">
    <citation type="submission" date="2019-08" db="EMBL/GenBank/DDBJ databases">
        <title>Limnoglobus roseus gen. nov., sp. nov., a novel freshwater planctomycete with a giant genome from the family Gemmataceae.</title>
        <authorList>
            <person name="Kulichevskaya I.S."/>
            <person name="Naumoff D.G."/>
            <person name="Miroshnikov K."/>
            <person name="Ivanova A."/>
            <person name="Philippov D.A."/>
            <person name="Hakobyan A."/>
            <person name="Rijpstra I.C."/>
            <person name="Sinninghe Damste J.S."/>
            <person name="Liesack W."/>
            <person name="Dedysh S.N."/>
        </authorList>
    </citation>
    <scope>NUCLEOTIDE SEQUENCE [LARGE SCALE GENOMIC DNA]</scope>
    <source>
        <strain evidence="12">PX52</strain>
    </source>
</reference>
<dbReference type="Proteomes" id="UP000324974">
    <property type="component" value="Chromosome"/>
</dbReference>
<keyword evidence="5 9" id="KW-0812">Transmembrane</keyword>
<evidence type="ECO:0000256" key="9">
    <source>
        <dbReference type="SAM" id="Phobius"/>
    </source>
</evidence>
<dbReference type="PANTHER" id="PTHR48090">
    <property type="entry name" value="UNDECAPRENYL-PHOSPHATE 4-DEOXY-4-FORMAMIDO-L-ARABINOSE TRANSFERASE-RELATED"/>
    <property type="match status" value="1"/>
</dbReference>
<feature type="transmembrane region" description="Helical" evidence="9">
    <location>
        <begin position="248"/>
        <end position="269"/>
    </location>
</feature>
<comment type="subcellular location">
    <subcellularLocation>
        <location evidence="1">Cell membrane</location>
        <topology evidence="1">Multi-pass membrane protein</topology>
    </subcellularLocation>
</comment>
<proteinExistence type="inferred from homology"/>
<name>A0A5C1A7Y0_9BACT</name>
<feature type="domain" description="Glycosyltransferase 2-like" evidence="10">
    <location>
        <begin position="23"/>
        <end position="185"/>
    </location>
</feature>
<evidence type="ECO:0000259" key="10">
    <source>
        <dbReference type="Pfam" id="PF00535"/>
    </source>
</evidence>
<gene>
    <name evidence="11" type="ORF">PX52LOC_01155</name>
</gene>
<dbReference type="PANTHER" id="PTHR48090:SF1">
    <property type="entry name" value="PROPHAGE BACTOPRENOL GLUCOSYL TRANSFERASE HOMOLOG"/>
    <property type="match status" value="1"/>
</dbReference>
<comment type="similarity">
    <text evidence="8">Belongs to the glycosyltransferase 2 family. GtrB subfamily.</text>
</comment>
<dbReference type="EMBL" id="CP042425">
    <property type="protein sequence ID" value="QEL14283.1"/>
    <property type="molecule type" value="Genomic_DNA"/>
</dbReference>
<evidence type="ECO:0000256" key="8">
    <source>
        <dbReference type="ARBA" id="ARBA00038152"/>
    </source>
</evidence>
<evidence type="ECO:0000256" key="4">
    <source>
        <dbReference type="ARBA" id="ARBA00022679"/>
    </source>
</evidence>
<dbReference type="GO" id="GO:0016757">
    <property type="term" value="F:glycosyltransferase activity"/>
    <property type="evidence" value="ECO:0007669"/>
    <property type="project" value="UniProtKB-KW"/>
</dbReference>
<keyword evidence="2" id="KW-1003">Cell membrane</keyword>
<keyword evidence="4 11" id="KW-0808">Transferase</keyword>
<dbReference type="AlphaFoldDB" id="A0A5C1A7Y0"/>
<dbReference type="InterPro" id="IPR001173">
    <property type="entry name" value="Glyco_trans_2-like"/>
</dbReference>
<keyword evidence="7 9" id="KW-0472">Membrane</keyword>
<dbReference type="FunFam" id="3.90.550.10:FF:000079">
    <property type="entry name" value="Probable glycosyl transferase"/>
    <property type="match status" value="1"/>
</dbReference>
<dbReference type="Pfam" id="PF00535">
    <property type="entry name" value="Glycos_transf_2"/>
    <property type="match status" value="1"/>
</dbReference>
<dbReference type="Gene3D" id="3.90.550.10">
    <property type="entry name" value="Spore Coat Polysaccharide Biosynthesis Protein SpsA, Chain A"/>
    <property type="match status" value="1"/>
</dbReference>
<evidence type="ECO:0000256" key="2">
    <source>
        <dbReference type="ARBA" id="ARBA00022475"/>
    </source>
</evidence>
<evidence type="ECO:0000256" key="6">
    <source>
        <dbReference type="ARBA" id="ARBA00022989"/>
    </source>
</evidence>
<protein>
    <submittedName>
        <fullName evidence="11">GT2 family glycosyltransferase</fullName>
    </submittedName>
</protein>
<dbReference type="CDD" id="cd04187">
    <property type="entry name" value="DPM1_like_bac"/>
    <property type="match status" value="1"/>
</dbReference>
<evidence type="ECO:0000313" key="12">
    <source>
        <dbReference type="Proteomes" id="UP000324974"/>
    </source>
</evidence>
<dbReference type="SUPFAM" id="SSF53448">
    <property type="entry name" value="Nucleotide-diphospho-sugar transferases"/>
    <property type="match status" value="1"/>
</dbReference>
<keyword evidence="3" id="KW-0328">Glycosyltransferase</keyword>
<evidence type="ECO:0000256" key="5">
    <source>
        <dbReference type="ARBA" id="ARBA00022692"/>
    </source>
</evidence>
<evidence type="ECO:0000256" key="1">
    <source>
        <dbReference type="ARBA" id="ARBA00004651"/>
    </source>
</evidence>
<evidence type="ECO:0000256" key="3">
    <source>
        <dbReference type="ARBA" id="ARBA00022676"/>
    </source>
</evidence>
<accession>A0A5C1A7Y0</accession>
<dbReference type="GO" id="GO:0005886">
    <property type="term" value="C:plasma membrane"/>
    <property type="evidence" value="ECO:0007669"/>
    <property type="project" value="UniProtKB-SubCell"/>
</dbReference>
<sequence length="337" mass="37024">MLPAAKFLQSYFGGSMRIRTPLSVVVPCYNEQAVLPALHERLSTVCRGLGTDYEIVFINDGSRDATWDAMADLAARDPHLVCVNLSRNYGHQLALSAGLRECTGDAVVVLDADLQDPPELLPDMLAVMRRENADVVYGKRVSRAGESWQKRAFARLFYWGLAKLSEVPIPRDVGDFRLMSRRVVEGLTALPEHHRYIRGMVSWLGYKQVAFEYHREPRAAGLSHYNFQRMSRLALDAVTGFSVRPLTFALKAGGVCLAAAVLTLAAALWSWAGGSVPTGGLLAALFLALAGGQFLAIGIVGEYLGRMFSEVRGRPLFVIDQVLRSTHGAIHPRREAA</sequence>
<dbReference type="KEGG" id="lrs:PX52LOC_01155"/>
<dbReference type="InterPro" id="IPR029044">
    <property type="entry name" value="Nucleotide-diphossugar_trans"/>
</dbReference>
<feature type="transmembrane region" description="Helical" evidence="9">
    <location>
        <begin position="281"/>
        <end position="304"/>
    </location>
</feature>
<dbReference type="InterPro" id="IPR050256">
    <property type="entry name" value="Glycosyltransferase_2"/>
</dbReference>
<keyword evidence="12" id="KW-1185">Reference proteome</keyword>
<organism evidence="11 12">
    <name type="scientific">Limnoglobus roseus</name>
    <dbReference type="NCBI Taxonomy" id="2598579"/>
    <lineage>
        <taxon>Bacteria</taxon>
        <taxon>Pseudomonadati</taxon>
        <taxon>Planctomycetota</taxon>
        <taxon>Planctomycetia</taxon>
        <taxon>Gemmatales</taxon>
        <taxon>Gemmataceae</taxon>
        <taxon>Limnoglobus</taxon>
    </lineage>
</organism>
<keyword evidence="6 9" id="KW-1133">Transmembrane helix</keyword>
<evidence type="ECO:0000313" key="11">
    <source>
        <dbReference type="EMBL" id="QEL14283.1"/>
    </source>
</evidence>
<evidence type="ECO:0000256" key="7">
    <source>
        <dbReference type="ARBA" id="ARBA00023136"/>
    </source>
</evidence>